<feature type="domain" description="FLYWCH-type" evidence="4">
    <location>
        <begin position="1"/>
        <end position="40"/>
    </location>
</feature>
<gene>
    <name evidence="5" type="primary">HaOG203935</name>
    <name evidence="5" type="ORF">B5X24_HaOG203935</name>
</gene>
<dbReference type="AlphaFoldDB" id="A0A2W1BTM9"/>
<evidence type="ECO:0000313" key="5">
    <source>
        <dbReference type="EMBL" id="PZC76984.1"/>
    </source>
</evidence>
<dbReference type="Gene3D" id="2.20.25.240">
    <property type="match status" value="2"/>
</dbReference>
<name>A0A2W1BTM9_HELAM</name>
<evidence type="ECO:0000259" key="4">
    <source>
        <dbReference type="Pfam" id="PF04500"/>
    </source>
</evidence>
<evidence type="ECO:0000313" key="6">
    <source>
        <dbReference type="Proteomes" id="UP000249218"/>
    </source>
</evidence>
<dbReference type="Pfam" id="PF04500">
    <property type="entry name" value="FLYWCH"/>
    <property type="match status" value="2"/>
</dbReference>
<proteinExistence type="predicted"/>
<keyword evidence="6" id="KW-1185">Reference proteome</keyword>
<evidence type="ECO:0000256" key="1">
    <source>
        <dbReference type="ARBA" id="ARBA00022723"/>
    </source>
</evidence>
<accession>A0A2W1BTM9</accession>
<reference evidence="5 6" key="1">
    <citation type="journal article" date="2017" name="BMC Biol.">
        <title>Genomic innovations, transcriptional plasticity and gene loss underlying the evolution and divergence of two highly polyphagous and invasive Helicoverpa pest species.</title>
        <authorList>
            <person name="Pearce S.L."/>
            <person name="Clarke D.F."/>
            <person name="East P.D."/>
            <person name="Elfekih S."/>
            <person name="Gordon K.H."/>
            <person name="Jermiin L.S."/>
            <person name="McGaughran A."/>
            <person name="Oakeshott J.G."/>
            <person name="Papanikolaou A."/>
            <person name="Perera O.P."/>
            <person name="Rane R.V."/>
            <person name="Richards S."/>
            <person name="Tay W.T."/>
            <person name="Walsh T.K."/>
            <person name="Anderson A."/>
            <person name="Anderson C.J."/>
            <person name="Asgari S."/>
            <person name="Board P.G."/>
            <person name="Bretschneider A."/>
            <person name="Campbell P.M."/>
            <person name="Chertemps T."/>
            <person name="Christeller J.T."/>
            <person name="Coppin C.W."/>
            <person name="Downes S.J."/>
            <person name="Duan G."/>
            <person name="Farnsworth C.A."/>
            <person name="Good R.T."/>
            <person name="Han L.B."/>
            <person name="Han Y.C."/>
            <person name="Hatje K."/>
            <person name="Horne I."/>
            <person name="Huang Y.P."/>
            <person name="Hughes D.S."/>
            <person name="Jacquin-Joly E."/>
            <person name="James W."/>
            <person name="Jhangiani S."/>
            <person name="Kollmar M."/>
            <person name="Kuwar S.S."/>
            <person name="Li S."/>
            <person name="Liu N.Y."/>
            <person name="Maibeche M.T."/>
            <person name="Miller J.R."/>
            <person name="Montagne N."/>
            <person name="Perry T."/>
            <person name="Qu J."/>
            <person name="Song S.V."/>
            <person name="Sutton G.G."/>
            <person name="Vogel H."/>
            <person name="Walenz B.P."/>
            <person name="Xu W."/>
            <person name="Zhang H.J."/>
            <person name="Zou Z."/>
            <person name="Batterham P."/>
            <person name="Edwards O.R."/>
            <person name="Feyereisen R."/>
            <person name="Gibbs R.A."/>
            <person name="Heckel D.G."/>
            <person name="McGrath A."/>
            <person name="Robin C."/>
            <person name="Scherer S.E."/>
            <person name="Worley K.C."/>
            <person name="Wu Y.D."/>
        </authorList>
    </citation>
    <scope>NUCLEOTIDE SEQUENCE [LARGE SCALE GENOMIC DNA]</scope>
    <source>
        <strain evidence="5">Harm_GR_Male_#8</strain>
        <tissue evidence="5">Whole organism</tissue>
    </source>
</reference>
<dbReference type="GO" id="GO:0008270">
    <property type="term" value="F:zinc ion binding"/>
    <property type="evidence" value="ECO:0007669"/>
    <property type="project" value="UniProtKB-KW"/>
</dbReference>
<organism evidence="5 6">
    <name type="scientific">Helicoverpa armigera</name>
    <name type="common">Cotton bollworm</name>
    <name type="synonym">Heliothis armigera</name>
    <dbReference type="NCBI Taxonomy" id="29058"/>
    <lineage>
        <taxon>Eukaryota</taxon>
        <taxon>Metazoa</taxon>
        <taxon>Ecdysozoa</taxon>
        <taxon>Arthropoda</taxon>
        <taxon>Hexapoda</taxon>
        <taxon>Insecta</taxon>
        <taxon>Pterygota</taxon>
        <taxon>Neoptera</taxon>
        <taxon>Endopterygota</taxon>
        <taxon>Lepidoptera</taxon>
        <taxon>Glossata</taxon>
        <taxon>Ditrysia</taxon>
        <taxon>Noctuoidea</taxon>
        <taxon>Noctuidae</taxon>
        <taxon>Heliothinae</taxon>
        <taxon>Helicoverpa</taxon>
    </lineage>
</organism>
<protein>
    <recommendedName>
        <fullName evidence="4">FLYWCH-type domain-containing protein</fullName>
    </recommendedName>
</protein>
<evidence type="ECO:0000256" key="3">
    <source>
        <dbReference type="ARBA" id="ARBA00022833"/>
    </source>
</evidence>
<dbReference type="Proteomes" id="UP000249218">
    <property type="component" value="Unassembled WGS sequence"/>
</dbReference>
<sequence>MLLIRGYKFTRHNFKGGKTRWHCSVHSRTGCRAAVFTVVQKILTSRGTEMLVIGGYKFGKHSVKSGKTRWNCTLKSRTRCRAACMTIADEIVRIFAEHNH</sequence>
<keyword evidence="1" id="KW-0479">Metal-binding</keyword>
<evidence type="ECO:0000256" key="2">
    <source>
        <dbReference type="ARBA" id="ARBA00022771"/>
    </source>
</evidence>
<feature type="domain" description="FLYWCH-type" evidence="4">
    <location>
        <begin position="44"/>
        <end position="100"/>
    </location>
</feature>
<dbReference type="EMBL" id="KZ149939">
    <property type="protein sequence ID" value="PZC76984.1"/>
    <property type="molecule type" value="Genomic_DNA"/>
</dbReference>
<keyword evidence="2" id="KW-0863">Zinc-finger</keyword>
<keyword evidence="3" id="KW-0862">Zinc</keyword>
<dbReference type="InterPro" id="IPR007588">
    <property type="entry name" value="Znf_FLYWCH"/>
</dbReference>